<accession>D7GXP0</accession>
<dbReference type="Pfam" id="PF00665">
    <property type="entry name" value="rve"/>
    <property type="match status" value="1"/>
</dbReference>
<dbReference type="GO" id="GO:0005524">
    <property type="term" value="F:ATP binding"/>
    <property type="evidence" value="ECO:0007669"/>
    <property type="project" value="UniProtKB-KW"/>
</dbReference>
<dbReference type="SUPFAM" id="SSF52949">
    <property type="entry name" value="Macro domain-like"/>
    <property type="match status" value="1"/>
</dbReference>
<dbReference type="EMBL" id="KQ972304">
    <property type="protein sequence ID" value="EFA13518.1"/>
    <property type="molecule type" value="Genomic_DNA"/>
</dbReference>
<dbReference type="GO" id="GO:0003723">
    <property type="term" value="F:RNA binding"/>
    <property type="evidence" value="ECO:0007669"/>
    <property type="project" value="UniProtKB-KW"/>
</dbReference>
<comment type="function">
    <text evidence="33">Nucleocapsid protein p11 (NC) forms the nucleocore that coats the retro-elements dimeric RNA. Binds these RNAs through its zinc fingers. Promotes primer tRNA(i)-Met annealing to the multipartite primer-binding site (PBS), dimerization of Ty3 RNA and initiation of reverse transcription.</text>
</comment>
<keyword evidence="14" id="KW-0064">Aspartyl protease</keyword>
<evidence type="ECO:0000259" key="39">
    <source>
        <dbReference type="PROSITE" id="PS50994"/>
    </source>
</evidence>
<dbReference type="InterPro" id="IPR043502">
    <property type="entry name" value="DNA/RNA_pol_sf"/>
</dbReference>
<dbReference type="CDD" id="cd09274">
    <property type="entry name" value="RNase_HI_RT_Ty3"/>
    <property type="match status" value="1"/>
</dbReference>
<dbReference type="STRING" id="7070.D7GXP0"/>
<evidence type="ECO:0000256" key="19">
    <source>
        <dbReference type="ARBA" id="ARBA00022833"/>
    </source>
</evidence>
<keyword evidence="18" id="KW-0378">Hydrolase</keyword>
<evidence type="ECO:0000256" key="17">
    <source>
        <dbReference type="ARBA" id="ARBA00022771"/>
    </source>
</evidence>
<dbReference type="eggNOG" id="KOG0017">
    <property type="taxonomic scope" value="Eukaryota"/>
</dbReference>
<dbReference type="PANTHER" id="PTHR37984">
    <property type="entry name" value="PROTEIN CBG26694"/>
    <property type="match status" value="1"/>
</dbReference>
<dbReference type="Gene3D" id="3.30.420.10">
    <property type="entry name" value="Ribonuclease H-like superfamily/Ribonuclease H"/>
    <property type="match status" value="1"/>
</dbReference>
<dbReference type="Pfam" id="PF00078">
    <property type="entry name" value="RVT_1"/>
    <property type="match status" value="1"/>
</dbReference>
<dbReference type="GO" id="GO:0005634">
    <property type="term" value="C:nucleus"/>
    <property type="evidence" value="ECO:0007669"/>
    <property type="project" value="UniProtKB-SubCell"/>
</dbReference>
<dbReference type="Gene3D" id="3.30.70.270">
    <property type="match status" value="2"/>
</dbReference>
<evidence type="ECO:0000256" key="30">
    <source>
        <dbReference type="ARBA" id="ARBA00023268"/>
    </source>
</evidence>
<dbReference type="PANTHER" id="PTHR37984:SF5">
    <property type="entry name" value="PROTEIN NYNRIN-LIKE"/>
    <property type="match status" value="1"/>
</dbReference>
<evidence type="ECO:0000256" key="35">
    <source>
        <dbReference type="ARBA" id="ARBA00063849"/>
    </source>
</evidence>
<comment type="catalytic activity">
    <reaction evidence="1">
        <text>Endonucleolytic cleavage to 5'-phosphomonoester.</text>
        <dbReference type="EC" id="3.1.26.4"/>
    </reaction>
</comment>
<dbReference type="FunFam" id="3.10.20.370:FF:000001">
    <property type="entry name" value="Retrovirus-related Pol polyprotein from transposon 17.6-like protein"/>
    <property type="match status" value="1"/>
</dbReference>
<dbReference type="Gene3D" id="3.10.10.10">
    <property type="entry name" value="HIV Type 1 Reverse Transcriptase, subunit A, domain 1"/>
    <property type="match status" value="1"/>
</dbReference>
<evidence type="ECO:0000256" key="31">
    <source>
        <dbReference type="ARBA" id="ARBA00025590"/>
    </source>
</evidence>
<dbReference type="InterPro" id="IPR036397">
    <property type="entry name" value="RNaseH_sf"/>
</dbReference>
<evidence type="ECO:0000256" key="16">
    <source>
        <dbReference type="ARBA" id="ARBA00022759"/>
    </source>
</evidence>
<evidence type="ECO:0000256" key="28">
    <source>
        <dbReference type="ARBA" id="ARBA00023172"/>
    </source>
</evidence>
<dbReference type="GO" id="GO:0015074">
    <property type="term" value="P:DNA integration"/>
    <property type="evidence" value="ECO:0007669"/>
    <property type="project" value="UniProtKB-KW"/>
</dbReference>
<dbReference type="GO" id="GO:0004190">
    <property type="term" value="F:aspartic-type endopeptidase activity"/>
    <property type="evidence" value="ECO:0007669"/>
    <property type="project" value="UniProtKB-KW"/>
</dbReference>
<dbReference type="PROSITE" id="PS50878">
    <property type="entry name" value="RT_POL"/>
    <property type="match status" value="1"/>
</dbReference>
<dbReference type="InterPro" id="IPR001584">
    <property type="entry name" value="Integrase_cat-core"/>
</dbReference>
<comment type="function">
    <text evidence="31">Reverse transcriptase/ribonuclease H (RT) is a multifunctional enzyme that catalyzes the conversion of the retro-elements RNA genome into dsDNA within the VLP. The enzyme displays a DNA polymerase activity that can copy either DNA or RNA templates, and a ribonuclease H (RNase H) activity that cleaves the RNA strand of RNA-DNA heteroduplexes during plus-strand synthesis and hydrolyzes RNA primers. The conversion leads to a linear dsDNA copy of the retrotransposon that includes long terminal repeats (LTRs) at both ends.</text>
</comment>
<comment type="function">
    <text evidence="2">The aspartyl protease (PR) mediates the proteolytic cleavages of the Gag and Gag-Pol polyproteins after assembly of the VLP.</text>
</comment>
<keyword evidence="15" id="KW-0688">Ribosomal frameshifting</keyword>
<dbReference type="GO" id="GO:0005737">
    <property type="term" value="C:cytoplasm"/>
    <property type="evidence" value="ECO:0007669"/>
    <property type="project" value="UniProtKB-SubCell"/>
</dbReference>
<dbReference type="Pfam" id="PF17917">
    <property type="entry name" value="RT_RNaseH"/>
    <property type="match status" value="1"/>
</dbReference>
<dbReference type="InterPro" id="IPR043128">
    <property type="entry name" value="Rev_trsase/Diguanyl_cyclase"/>
</dbReference>
<keyword evidence="9" id="KW-0808">Transferase</keyword>
<keyword evidence="10" id="KW-0548">Nucleotidyltransferase</keyword>
<keyword evidence="23" id="KW-0229">DNA integration</keyword>
<dbReference type="InterPro" id="IPR050951">
    <property type="entry name" value="Retrovirus_Pol_polyprotein"/>
</dbReference>
<evidence type="ECO:0000256" key="20">
    <source>
        <dbReference type="ARBA" id="ARBA00022840"/>
    </source>
</evidence>
<keyword evidence="25" id="KW-0239">DNA-directed DNA polymerase</keyword>
<dbReference type="GO" id="GO:0003887">
    <property type="term" value="F:DNA-directed DNA polymerase activity"/>
    <property type="evidence" value="ECO:0007669"/>
    <property type="project" value="UniProtKB-KW"/>
</dbReference>
<comment type="subunit">
    <text evidence="35">The protease is a homodimer, whose active site consists of two apposed aspartic acid residues.</text>
</comment>
<evidence type="ECO:0000256" key="37">
    <source>
        <dbReference type="SAM" id="MobiDB-lite"/>
    </source>
</evidence>
<keyword evidence="19" id="KW-0862">Zinc</keyword>
<keyword evidence="27" id="KW-0238">DNA-binding</keyword>
<evidence type="ECO:0000256" key="2">
    <source>
        <dbReference type="ARBA" id="ARBA00002180"/>
    </source>
</evidence>
<keyword evidence="7" id="KW-1188">Viral release from host cell</keyword>
<dbReference type="EC" id="2.7.7.49" evidence="5"/>
<evidence type="ECO:0000256" key="11">
    <source>
        <dbReference type="ARBA" id="ARBA00022722"/>
    </source>
</evidence>
<dbReference type="InParanoid" id="D7GXP0"/>
<evidence type="ECO:0000313" key="40">
    <source>
        <dbReference type="EMBL" id="EFA13518.1"/>
    </source>
</evidence>
<dbReference type="GO" id="GO:0004523">
    <property type="term" value="F:RNA-DNA hybrid ribonuclease activity"/>
    <property type="evidence" value="ECO:0007669"/>
    <property type="project" value="UniProtKB-EC"/>
</dbReference>
<dbReference type="HOGENOM" id="CLU_000384_9_6_1"/>
<dbReference type="Gene3D" id="2.40.70.10">
    <property type="entry name" value="Acid Proteases"/>
    <property type="match status" value="1"/>
</dbReference>
<feature type="domain" description="Reverse transcriptase" evidence="38">
    <location>
        <begin position="467"/>
        <end position="651"/>
    </location>
</feature>
<comment type="function">
    <text evidence="32">Integrase (IN) targets the VLP to the nucleus, where a subparticle preintegration complex (PIC) containing at least integrase and the newly synthesized dsDNA copy of the retrotransposon must transit the nuclear membrane. Once in the nucleus, integrase performs the integration of the dsDNA into the host genome.</text>
</comment>
<dbReference type="FunFam" id="3.30.70.270:FF:000026">
    <property type="entry name" value="Transposon Ty3-G Gag-Pol polyprotein"/>
    <property type="match status" value="1"/>
</dbReference>
<keyword evidence="41" id="KW-1185">Reference proteome</keyword>
<feature type="region of interest" description="Disordered" evidence="37">
    <location>
        <begin position="1"/>
        <end position="42"/>
    </location>
</feature>
<proteinExistence type="predicted"/>
<evidence type="ECO:0000256" key="5">
    <source>
        <dbReference type="ARBA" id="ARBA00012493"/>
    </source>
</evidence>
<dbReference type="InterPro" id="IPR041588">
    <property type="entry name" value="Integrase_H2C2"/>
</dbReference>
<evidence type="ECO:0000256" key="36">
    <source>
        <dbReference type="ARBA" id="ARBA00082890"/>
    </source>
</evidence>
<name>D7GXP0_TRICA</name>
<evidence type="ECO:0000256" key="8">
    <source>
        <dbReference type="ARBA" id="ARBA00022670"/>
    </source>
</evidence>
<evidence type="ECO:0000256" key="6">
    <source>
        <dbReference type="ARBA" id="ARBA00022490"/>
    </source>
</evidence>
<evidence type="ECO:0000256" key="29">
    <source>
        <dbReference type="ARBA" id="ARBA00023242"/>
    </source>
</evidence>
<organism evidence="40 41">
    <name type="scientific">Tribolium castaneum</name>
    <name type="common">Red flour beetle</name>
    <dbReference type="NCBI Taxonomy" id="7070"/>
    <lineage>
        <taxon>Eukaryota</taxon>
        <taxon>Metazoa</taxon>
        <taxon>Ecdysozoa</taxon>
        <taxon>Arthropoda</taxon>
        <taxon>Hexapoda</taxon>
        <taxon>Insecta</taxon>
        <taxon>Pterygota</taxon>
        <taxon>Neoptera</taxon>
        <taxon>Endopterygota</taxon>
        <taxon>Coleoptera</taxon>
        <taxon>Polyphaga</taxon>
        <taxon>Cucujiformia</taxon>
        <taxon>Tenebrionidae</taxon>
        <taxon>Tenebrionidae incertae sedis</taxon>
        <taxon>Tribolium</taxon>
    </lineage>
</organism>
<dbReference type="Proteomes" id="UP000007266">
    <property type="component" value="Unassembled WGS sequence"/>
</dbReference>
<evidence type="ECO:0000256" key="14">
    <source>
        <dbReference type="ARBA" id="ARBA00022750"/>
    </source>
</evidence>
<reference evidence="40 41" key="2">
    <citation type="journal article" date="2010" name="Nucleic Acids Res.">
        <title>BeetleBase in 2010: revisions to provide comprehensive genomic information for Tribolium castaneum.</title>
        <authorList>
            <person name="Kim H.S."/>
            <person name="Murphy T."/>
            <person name="Xia J."/>
            <person name="Caragea D."/>
            <person name="Park Y."/>
            <person name="Beeman R.W."/>
            <person name="Lorenzen M.D."/>
            <person name="Butcher S."/>
            <person name="Manak J.R."/>
            <person name="Brown S.J."/>
        </authorList>
    </citation>
    <scope>NUCLEOTIDE SEQUENCE [LARGE SCALE GENOMIC DNA]</scope>
    <source>
        <strain evidence="40 41">Georgia GA2</strain>
    </source>
</reference>
<evidence type="ECO:0000256" key="4">
    <source>
        <dbReference type="ARBA" id="ARBA00004496"/>
    </source>
</evidence>
<evidence type="ECO:0000313" key="41">
    <source>
        <dbReference type="Proteomes" id="UP000007266"/>
    </source>
</evidence>
<feature type="domain" description="Integrase catalytic" evidence="39">
    <location>
        <begin position="1117"/>
        <end position="1276"/>
    </location>
</feature>
<keyword evidence="20" id="KW-0067">ATP-binding</keyword>
<keyword evidence="12" id="KW-0479">Metal-binding</keyword>
<evidence type="ECO:0000256" key="26">
    <source>
        <dbReference type="ARBA" id="ARBA00023113"/>
    </source>
</evidence>
<evidence type="ECO:0000256" key="9">
    <source>
        <dbReference type="ARBA" id="ARBA00022679"/>
    </source>
</evidence>
<evidence type="ECO:0000256" key="15">
    <source>
        <dbReference type="ARBA" id="ARBA00022758"/>
    </source>
</evidence>
<comment type="subcellular location">
    <subcellularLocation>
        <location evidence="4">Cytoplasm</location>
    </subcellularLocation>
    <subcellularLocation>
        <location evidence="3">Nucleus</location>
    </subcellularLocation>
</comment>
<dbReference type="GO" id="GO:0042575">
    <property type="term" value="C:DNA polymerase complex"/>
    <property type="evidence" value="ECO:0007669"/>
    <property type="project" value="UniProtKB-ARBA"/>
</dbReference>
<evidence type="ECO:0000256" key="27">
    <source>
        <dbReference type="ARBA" id="ARBA00023125"/>
    </source>
</evidence>
<evidence type="ECO:0000256" key="18">
    <source>
        <dbReference type="ARBA" id="ARBA00022801"/>
    </source>
</evidence>
<reference evidence="40 41" key="1">
    <citation type="journal article" date="2008" name="Nature">
        <title>The genome of the model beetle and pest Tribolium castaneum.</title>
        <authorList>
            <consortium name="Tribolium Genome Sequencing Consortium"/>
            <person name="Richards S."/>
            <person name="Gibbs R.A."/>
            <person name="Weinstock G.M."/>
            <person name="Brown S.J."/>
            <person name="Denell R."/>
            <person name="Beeman R.W."/>
            <person name="Gibbs R."/>
            <person name="Beeman R.W."/>
            <person name="Brown S.J."/>
            <person name="Bucher G."/>
            <person name="Friedrich M."/>
            <person name="Grimmelikhuijzen C.J."/>
            <person name="Klingler M."/>
            <person name="Lorenzen M."/>
            <person name="Richards S."/>
            <person name="Roth S."/>
            <person name="Schroder R."/>
            <person name="Tautz D."/>
            <person name="Zdobnov E.M."/>
            <person name="Muzny D."/>
            <person name="Gibbs R.A."/>
            <person name="Weinstock G.M."/>
            <person name="Attaway T."/>
            <person name="Bell S."/>
            <person name="Buhay C.J."/>
            <person name="Chandrabose M.N."/>
            <person name="Chavez D."/>
            <person name="Clerk-Blankenburg K.P."/>
            <person name="Cree A."/>
            <person name="Dao M."/>
            <person name="Davis C."/>
            <person name="Chacko J."/>
            <person name="Dinh H."/>
            <person name="Dugan-Rocha S."/>
            <person name="Fowler G."/>
            <person name="Garner T.T."/>
            <person name="Garnes J."/>
            <person name="Gnirke A."/>
            <person name="Hawes A."/>
            <person name="Hernandez J."/>
            <person name="Hines S."/>
            <person name="Holder M."/>
            <person name="Hume J."/>
            <person name="Jhangiani S.N."/>
            <person name="Joshi V."/>
            <person name="Khan Z.M."/>
            <person name="Jackson L."/>
            <person name="Kovar C."/>
            <person name="Kowis A."/>
            <person name="Lee S."/>
            <person name="Lewis L.R."/>
            <person name="Margolis J."/>
            <person name="Morgan M."/>
            <person name="Nazareth L.V."/>
            <person name="Nguyen N."/>
            <person name="Okwuonu G."/>
            <person name="Parker D."/>
            <person name="Richards S."/>
            <person name="Ruiz S.J."/>
            <person name="Santibanez J."/>
            <person name="Savard J."/>
            <person name="Scherer S.E."/>
            <person name="Schneider B."/>
            <person name="Sodergren E."/>
            <person name="Tautz D."/>
            <person name="Vattahil S."/>
            <person name="Villasana D."/>
            <person name="White C.S."/>
            <person name="Wright R."/>
            <person name="Park Y."/>
            <person name="Beeman R.W."/>
            <person name="Lord J."/>
            <person name="Oppert B."/>
            <person name="Lorenzen M."/>
            <person name="Brown S."/>
            <person name="Wang L."/>
            <person name="Savard J."/>
            <person name="Tautz D."/>
            <person name="Richards S."/>
            <person name="Weinstock G."/>
            <person name="Gibbs R.A."/>
            <person name="Liu Y."/>
            <person name="Worley K."/>
            <person name="Weinstock G."/>
            <person name="Elsik C.G."/>
            <person name="Reese J.T."/>
            <person name="Elhaik E."/>
            <person name="Landan G."/>
            <person name="Graur D."/>
            <person name="Arensburger P."/>
            <person name="Atkinson P."/>
            <person name="Beeman R.W."/>
            <person name="Beidler J."/>
            <person name="Brown S.J."/>
            <person name="Demuth J.P."/>
            <person name="Drury D.W."/>
            <person name="Du Y.Z."/>
            <person name="Fujiwara H."/>
            <person name="Lorenzen M."/>
            <person name="Maselli V."/>
            <person name="Osanai M."/>
            <person name="Park Y."/>
            <person name="Robertson H.M."/>
            <person name="Tu Z."/>
            <person name="Wang J.J."/>
            <person name="Wang S."/>
            <person name="Richards S."/>
            <person name="Song H."/>
            <person name="Zhang L."/>
            <person name="Sodergren E."/>
            <person name="Werner D."/>
            <person name="Stanke M."/>
            <person name="Morgenstern B."/>
            <person name="Solovyev V."/>
            <person name="Kosarev P."/>
            <person name="Brown G."/>
            <person name="Chen H.C."/>
            <person name="Ermolaeva O."/>
            <person name="Hlavina W."/>
            <person name="Kapustin Y."/>
            <person name="Kiryutin B."/>
            <person name="Kitts P."/>
            <person name="Maglott D."/>
            <person name="Pruitt K."/>
            <person name="Sapojnikov V."/>
            <person name="Souvorov A."/>
            <person name="Mackey A.J."/>
            <person name="Waterhouse R.M."/>
            <person name="Wyder S."/>
            <person name="Zdobnov E.M."/>
            <person name="Zdobnov E.M."/>
            <person name="Wyder S."/>
            <person name="Kriventseva E.V."/>
            <person name="Kadowaki T."/>
            <person name="Bork P."/>
            <person name="Aranda M."/>
            <person name="Bao R."/>
            <person name="Beermann A."/>
            <person name="Berns N."/>
            <person name="Bolognesi R."/>
            <person name="Bonneton F."/>
            <person name="Bopp D."/>
            <person name="Brown S.J."/>
            <person name="Bucher G."/>
            <person name="Butts T."/>
            <person name="Chaumot A."/>
            <person name="Denell R.E."/>
            <person name="Ferrier D.E."/>
            <person name="Friedrich M."/>
            <person name="Gordon C.M."/>
            <person name="Jindra M."/>
            <person name="Klingler M."/>
            <person name="Lan Q."/>
            <person name="Lattorff H.M."/>
            <person name="Laudet V."/>
            <person name="von Levetsow C."/>
            <person name="Liu Z."/>
            <person name="Lutz R."/>
            <person name="Lynch J.A."/>
            <person name="da Fonseca R.N."/>
            <person name="Posnien N."/>
            <person name="Reuter R."/>
            <person name="Roth S."/>
            <person name="Savard J."/>
            <person name="Schinko J.B."/>
            <person name="Schmitt C."/>
            <person name="Schoppmeier M."/>
            <person name="Schroder R."/>
            <person name="Shippy T.D."/>
            <person name="Simonnet F."/>
            <person name="Marques-Souza H."/>
            <person name="Tautz D."/>
            <person name="Tomoyasu Y."/>
            <person name="Trauner J."/>
            <person name="Van der Zee M."/>
            <person name="Vervoort M."/>
            <person name="Wittkopp N."/>
            <person name="Wimmer E.A."/>
            <person name="Yang X."/>
            <person name="Jones A.K."/>
            <person name="Sattelle D.B."/>
            <person name="Ebert P.R."/>
            <person name="Nelson D."/>
            <person name="Scott J.G."/>
            <person name="Beeman R.W."/>
            <person name="Muthukrishnan S."/>
            <person name="Kramer K.J."/>
            <person name="Arakane Y."/>
            <person name="Beeman R.W."/>
            <person name="Zhu Q."/>
            <person name="Hogenkamp D."/>
            <person name="Dixit R."/>
            <person name="Oppert B."/>
            <person name="Jiang H."/>
            <person name="Zou Z."/>
            <person name="Marshall J."/>
            <person name="Elpidina E."/>
            <person name="Vinokurov K."/>
            <person name="Oppert C."/>
            <person name="Zou Z."/>
            <person name="Evans J."/>
            <person name="Lu Z."/>
            <person name="Zhao P."/>
            <person name="Sumathipala N."/>
            <person name="Altincicek B."/>
            <person name="Vilcinskas A."/>
            <person name="Williams M."/>
            <person name="Hultmark D."/>
            <person name="Hetru C."/>
            <person name="Jiang H."/>
            <person name="Grimmelikhuijzen C.J."/>
            <person name="Hauser F."/>
            <person name="Cazzamali G."/>
            <person name="Williamson M."/>
            <person name="Park Y."/>
            <person name="Li B."/>
            <person name="Tanaka Y."/>
            <person name="Predel R."/>
            <person name="Neupert S."/>
            <person name="Schachtner J."/>
            <person name="Verleyen P."/>
            <person name="Raible F."/>
            <person name="Bork P."/>
            <person name="Friedrich M."/>
            <person name="Walden K.K."/>
            <person name="Robertson H.M."/>
            <person name="Angeli S."/>
            <person name="Foret S."/>
            <person name="Bucher G."/>
            <person name="Schuetz S."/>
            <person name="Maleszka R."/>
            <person name="Wimmer E.A."/>
            <person name="Beeman R.W."/>
            <person name="Lorenzen M."/>
            <person name="Tomoyasu Y."/>
            <person name="Miller S.C."/>
            <person name="Grossmann D."/>
            <person name="Bucher G."/>
        </authorList>
    </citation>
    <scope>NUCLEOTIDE SEQUENCE [LARGE SCALE GENOMIC DNA]</scope>
    <source>
        <strain evidence="40 41">Georgia GA2</strain>
    </source>
</reference>
<dbReference type="GO" id="GO:0006310">
    <property type="term" value="P:DNA recombination"/>
    <property type="evidence" value="ECO:0007669"/>
    <property type="project" value="UniProtKB-KW"/>
</dbReference>
<keyword evidence="29" id="KW-0539">Nucleus</keyword>
<gene>
    <name evidence="40" type="primary">GLEAN_01491</name>
    <name evidence="40" type="ORF">TcasGA2_TC001491</name>
</gene>
<keyword evidence="28" id="KW-0233">DNA recombination</keyword>
<dbReference type="FunFam" id="3.10.10.10:FF:000007">
    <property type="entry name" value="Retrovirus-related Pol polyprotein from transposon 17.6-like Protein"/>
    <property type="match status" value="1"/>
</dbReference>
<dbReference type="CDD" id="cd01647">
    <property type="entry name" value="RT_LTR"/>
    <property type="match status" value="1"/>
</dbReference>
<dbReference type="OMA" id="HMTERIN"/>
<sequence length="1396" mass="161399">MPTTRSMSKHKKEATTNLEGATASNPHSIGSEETNTIDSVTPNSDQKTCYVKLINSLSDNLTEEVRNGNIDLLQNEALNVFITGLNKDLSILVKAQKPDTLEKAISIAINEEQELKSKYEIHKYQNVNNNSSNTGADISLIKISHLKGQTHCYEDNLITLKGIDINVTQHTKTLCYTYLDFYIGNQKFTHIFHAVPDNFPIPFDGLLGNDFLKSFNCLIDYQNDKLFINDKHLDIFHLEYPIRAQIQRDYKSKFSQSNSNPPLSQNIPAYNEKFSSNKIKNNQTDSNVKFQLAPRTETIVKIKAINGEIKEGICPNIDILEGVYLCPSFVKVDKDSNIITSILNTTEKIVNIKNIEVTLDPIDYSENSANISSLRTSTSDNNFKSERLEKISNLLRTDHLNSEEKQSLLQICHEFNHIFYIDGDKLTFTDTIAHNIPTSSKVPINAKTYRFPEVHKEEVNKQINQMLDENIIEPSNSPWNSPIWVVPKKSDSSGMKKWRIVVDYRKLNDITVGDSYPLPNISEILDQLGHSKYFSTIDLTSGFHQIKMSTEDAPKTAFSTHTGHYQFNRMPFGLKNAPATFQRLMNNVLSGIQNNRCFVYLDDIVIHADTLENHNKKLREVFQRLSEHNLKIQPNKCEFLRHEVMYLGHKITDQGVKPDPNKVKAISEYPILKSQKHVKTFLGLIGYYRRFIPNFSFLTQPLTKLLRKNAEFIWTSEQQRAFENLKSILTNEPLLQYPDFTQTFYLTTDASNFAIGSVLSQGEPPNDLPIAYASRTLNRAESNYSTTEKELLAIVWSVKHFRPYLYGRKFKIITDHRPLTWLFNVKDPGSRLIRWRLALEEYDYEILYKPGKLNKNADALSRIPLDNLCVNHFRTEDDDESYANFLKKIRTTLITNDNIEEVNGNIIDSTDNICLCISKDLECKELVQIQIKEKFTNSYQMLQTETLNVNEVIKIPINSANNKNIYYMITKEHYWESISYEDLFNILQKLKNRLIADNVKSISLPKLNSSFDKLHFHKIRSMIRYIFRKTNIKIYILSNEIVIPNTQEEIKKILTEYHSNPCAGHSGFHRTYNRIKQYYKWPRMKSDIKNFIKTCESCQKNKLVRKKSKEPMVITTTSETPFERIFLDIVGPLPLSENGNKFILTLQDDLSKYSQAYAIPNHEAGTIAKKLVHDFICKHGIPSTIVTDQGKDFTSNLLKQIAKLFKIKQINCTAYHPQSNGALERSHHTLADYLKHYIRENQTDWDEWLDFAMFSYNTTVHTSTKYTPFELIFGTKANLPTSITKSPEFKYTYDDYMDNLTLKLQKSHEIARKHTLDSKEQSKKYYDKNCQNQNFKIGDKVFLLNEQSKLNRSRKLSPNYSGPYEITEINSPVNYTILIKNKKHKVHSNKLKLAYI</sequence>
<evidence type="ECO:0000256" key="33">
    <source>
        <dbReference type="ARBA" id="ARBA00055265"/>
    </source>
</evidence>
<evidence type="ECO:0000256" key="7">
    <source>
        <dbReference type="ARBA" id="ARBA00022612"/>
    </source>
</evidence>
<dbReference type="PROSITE" id="PS50994">
    <property type="entry name" value="INTEGRASE"/>
    <property type="match status" value="1"/>
</dbReference>
<dbReference type="InterPro" id="IPR043472">
    <property type="entry name" value="Macro_dom-like"/>
</dbReference>
<keyword evidence="13" id="KW-0547">Nucleotide-binding</keyword>
<dbReference type="Pfam" id="PF17921">
    <property type="entry name" value="Integrase_H2C2"/>
    <property type="match status" value="1"/>
</dbReference>
<evidence type="ECO:0000256" key="24">
    <source>
        <dbReference type="ARBA" id="ARBA00022918"/>
    </source>
</evidence>
<evidence type="ECO:0000256" key="22">
    <source>
        <dbReference type="ARBA" id="ARBA00022884"/>
    </source>
</evidence>
<keyword evidence="6" id="KW-0963">Cytoplasm</keyword>
<dbReference type="GO" id="GO:0003964">
    <property type="term" value="F:RNA-directed DNA polymerase activity"/>
    <property type="evidence" value="ECO:0007669"/>
    <property type="project" value="UniProtKB-KW"/>
</dbReference>
<protein>
    <recommendedName>
        <fullName evidence="5">RNA-directed DNA polymerase</fullName>
        <ecNumber evidence="5">2.7.7.49</ecNumber>
    </recommendedName>
    <alternativeName>
        <fullName evidence="36">Gag3-Pol3</fullName>
    </alternativeName>
</protein>
<dbReference type="PhylomeDB" id="D7GXP0"/>
<evidence type="ECO:0000256" key="12">
    <source>
        <dbReference type="ARBA" id="ARBA00022723"/>
    </source>
</evidence>
<dbReference type="GO" id="GO:0075523">
    <property type="term" value="P:viral translational frameshifting"/>
    <property type="evidence" value="ECO:0007669"/>
    <property type="project" value="UniProtKB-KW"/>
</dbReference>
<dbReference type="InterPro" id="IPR000477">
    <property type="entry name" value="RT_dom"/>
</dbReference>
<dbReference type="GO" id="GO:0006508">
    <property type="term" value="P:proteolysis"/>
    <property type="evidence" value="ECO:0007669"/>
    <property type="project" value="UniProtKB-KW"/>
</dbReference>
<evidence type="ECO:0000256" key="23">
    <source>
        <dbReference type="ARBA" id="ARBA00022908"/>
    </source>
</evidence>
<keyword evidence="17" id="KW-0863">Zinc-finger</keyword>
<evidence type="ECO:0000259" key="38">
    <source>
        <dbReference type="PROSITE" id="PS50878"/>
    </source>
</evidence>
<keyword evidence="8" id="KW-0645">Protease</keyword>
<evidence type="ECO:0000256" key="13">
    <source>
        <dbReference type="ARBA" id="ARBA00022741"/>
    </source>
</evidence>
<dbReference type="SUPFAM" id="SSF56672">
    <property type="entry name" value="DNA/RNA polymerases"/>
    <property type="match status" value="1"/>
</dbReference>
<dbReference type="InterPro" id="IPR012337">
    <property type="entry name" value="RNaseH-like_sf"/>
</dbReference>
<evidence type="ECO:0000256" key="34">
    <source>
        <dbReference type="ARBA" id="ARBA00055383"/>
    </source>
</evidence>
<dbReference type="InterPro" id="IPR021109">
    <property type="entry name" value="Peptidase_aspartic_dom_sf"/>
</dbReference>
<dbReference type="InterPro" id="IPR041373">
    <property type="entry name" value="RT_RNaseH"/>
</dbReference>
<keyword evidence="26" id="KW-0917">Virion maturation</keyword>
<keyword evidence="16" id="KW-0255">Endonuclease</keyword>
<comment type="function">
    <text evidence="34">Capsid protein (CA) is the structural component of the virus-like particle (VLP), forming the shell that encapsulates the genomic RNA-nucleocapsid complex.</text>
</comment>
<keyword evidence="22" id="KW-0694">RNA-binding</keyword>
<feature type="compositionally biased region" description="Polar residues" evidence="37">
    <location>
        <begin position="15"/>
        <end position="42"/>
    </location>
</feature>
<evidence type="ECO:0000256" key="32">
    <source>
        <dbReference type="ARBA" id="ARBA00025615"/>
    </source>
</evidence>
<keyword evidence="21" id="KW-0460">Magnesium</keyword>
<dbReference type="GO" id="GO:0008270">
    <property type="term" value="F:zinc ion binding"/>
    <property type="evidence" value="ECO:0007669"/>
    <property type="project" value="UniProtKB-KW"/>
</dbReference>
<dbReference type="SUPFAM" id="SSF50630">
    <property type="entry name" value="Acid proteases"/>
    <property type="match status" value="1"/>
</dbReference>
<keyword evidence="11" id="KW-0540">Nuclease</keyword>
<evidence type="ECO:0000256" key="21">
    <source>
        <dbReference type="ARBA" id="ARBA00022842"/>
    </source>
</evidence>
<dbReference type="FunFam" id="3.30.420.10:FF:000032">
    <property type="entry name" value="Retrovirus-related Pol polyprotein from transposon 297-like Protein"/>
    <property type="match status" value="1"/>
</dbReference>
<dbReference type="SUPFAM" id="SSF53098">
    <property type="entry name" value="Ribonuclease H-like"/>
    <property type="match status" value="1"/>
</dbReference>
<evidence type="ECO:0000256" key="3">
    <source>
        <dbReference type="ARBA" id="ARBA00004123"/>
    </source>
</evidence>
<evidence type="ECO:0000256" key="10">
    <source>
        <dbReference type="ARBA" id="ARBA00022695"/>
    </source>
</evidence>
<keyword evidence="30" id="KW-0511">Multifunctional enzyme</keyword>
<evidence type="ECO:0000256" key="25">
    <source>
        <dbReference type="ARBA" id="ARBA00022932"/>
    </source>
</evidence>
<dbReference type="Gene3D" id="3.40.220.10">
    <property type="entry name" value="Leucine Aminopeptidase, subunit E, domain 1"/>
    <property type="match status" value="1"/>
</dbReference>
<evidence type="ECO:0000256" key="1">
    <source>
        <dbReference type="ARBA" id="ARBA00000077"/>
    </source>
</evidence>
<dbReference type="FunFam" id="1.10.340.70:FF:000001">
    <property type="entry name" value="Retrovirus-related Pol polyprotein from transposon gypsy-like Protein"/>
    <property type="match status" value="1"/>
</dbReference>
<keyword evidence="24" id="KW-0695">RNA-directed DNA polymerase</keyword>
<dbReference type="GO" id="GO:0003677">
    <property type="term" value="F:DNA binding"/>
    <property type="evidence" value="ECO:0007669"/>
    <property type="project" value="UniProtKB-KW"/>
</dbReference>